<dbReference type="AlphaFoldDB" id="A0A8S9GLR0"/>
<dbReference type="EMBL" id="QGKY02001925">
    <property type="protein sequence ID" value="KAF2546040.1"/>
    <property type="molecule type" value="Genomic_DNA"/>
</dbReference>
<name>A0A8S9GLR0_BRACR</name>
<accession>A0A8S9GLR0</accession>
<sequence length="107" mass="12269">MHSLLDEYANIKKIGNAFDSRVDAERTLWEIKLLYLTDPSKRISQMQPVFLFVLGCVEAASPTWPVISMINENQLVLLPSASTLGKTMDEQDIKYLILRESLHFQDK</sequence>
<comment type="caution">
    <text evidence="1">The sequence shown here is derived from an EMBL/GenBank/DDBJ whole genome shotgun (WGS) entry which is preliminary data.</text>
</comment>
<evidence type="ECO:0000313" key="1">
    <source>
        <dbReference type="EMBL" id="KAF2546040.1"/>
    </source>
</evidence>
<gene>
    <name evidence="1" type="ORF">F2Q70_00019592</name>
</gene>
<protein>
    <submittedName>
        <fullName evidence="1">Uncharacterized protein</fullName>
    </submittedName>
</protein>
<proteinExistence type="predicted"/>
<reference evidence="1" key="1">
    <citation type="submission" date="2019-12" db="EMBL/GenBank/DDBJ databases">
        <title>Genome sequencing and annotation of Brassica cretica.</title>
        <authorList>
            <person name="Studholme D.J."/>
            <person name="Sarris P.F."/>
        </authorList>
    </citation>
    <scope>NUCLEOTIDE SEQUENCE</scope>
    <source>
        <strain evidence="1">PFS-102/07</strain>
        <tissue evidence="1">Leaf</tissue>
    </source>
</reference>
<organism evidence="1">
    <name type="scientific">Brassica cretica</name>
    <name type="common">Mustard</name>
    <dbReference type="NCBI Taxonomy" id="69181"/>
    <lineage>
        <taxon>Eukaryota</taxon>
        <taxon>Viridiplantae</taxon>
        <taxon>Streptophyta</taxon>
        <taxon>Embryophyta</taxon>
        <taxon>Tracheophyta</taxon>
        <taxon>Spermatophyta</taxon>
        <taxon>Magnoliopsida</taxon>
        <taxon>eudicotyledons</taxon>
        <taxon>Gunneridae</taxon>
        <taxon>Pentapetalae</taxon>
        <taxon>rosids</taxon>
        <taxon>malvids</taxon>
        <taxon>Brassicales</taxon>
        <taxon>Brassicaceae</taxon>
        <taxon>Brassiceae</taxon>
        <taxon>Brassica</taxon>
    </lineage>
</organism>